<keyword evidence="3" id="KW-0813">Transport</keyword>
<feature type="transmembrane region" description="Helical" evidence="6">
    <location>
        <begin position="75"/>
        <end position="98"/>
    </location>
</feature>
<protein>
    <submittedName>
        <fullName evidence="8">Cation efflux protein</fullName>
    </submittedName>
</protein>
<dbReference type="GO" id="GO:0098771">
    <property type="term" value="P:inorganic ion homeostasis"/>
    <property type="evidence" value="ECO:0007669"/>
    <property type="project" value="UniProtKB-ARBA"/>
</dbReference>
<dbReference type="SUPFAM" id="SSF161111">
    <property type="entry name" value="Cation efflux protein transmembrane domain-like"/>
    <property type="match status" value="1"/>
</dbReference>
<evidence type="ECO:0000313" key="9">
    <source>
        <dbReference type="Proteomes" id="UP000193642"/>
    </source>
</evidence>
<sequence>MTSAATPLLRATIIAFTFFILELIAGWMSGSLAIVSDALSLFQSSVGFAVGWAAIHMAEWGPTRRHTFGFARVELLGSMITVILNWLLAIGLLLQASMSLQYPTLSNPHIMLPISLISLFRNLTTLLLLIPPSPMPTTEQTPLLQHSRPIQPPNLNLKTAFISSLSDTICSALLLLASCLLLQHPDSTKIDPAFTIAIAIVNIVSSFPLLNQYLSIILEGVPSHLCAEEIRSDLLETFPFINAIHSVNVWTPRNLYIEYFSWSVVFASQTSY</sequence>
<dbReference type="OrthoDB" id="9944568at2759"/>
<keyword evidence="3" id="KW-0406">Ion transport</keyword>
<feature type="transmembrane region" description="Helical" evidence="6">
    <location>
        <begin position="32"/>
        <end position="55"/>
    </location>
</feature>
<dbReference type="InterPro" id="IPR027469">
    <property type="entry name" value="Cation_efflux_TMD_sf"/>
</dbReference>
<reference evidence="8 9" key="1">
    <citation type="submission" date="2016-07" db="EMBL/GenBank/DDBJ databases">
        <title>Pervasive Adenine N6-methylation of Active Genes in Fungi.</title>
        <authorList>
            <consortium name="DOE Joint Genome Institute"/>
            <person name="Mondo S.J."/>
            <person name="Dannebaum R.O."/>
            <person name="Kuo R.C."/>
            <person name="Labutti K."/>
            <person name="Haridas S."/>
            <person name="Kuo A."/>
            <person name="Salamov A."/>
            <person name="Ahrendt S.R."/>
            <person name="Lipzen A."/>
            <person name="Sullivan W."/>
            <person name="Andreopoulos W.B."/>
            <person name="Clum A."/>
            <person name="Lindquist E."/>
            <person name="Daum C."/>
            <person name="Ramamoorthy G.K."/>
            <person name="Gryganskyi A."/>
            <person name="Culley D."/>
            <person name="Magnuson J.K."/>
            <person name="James T.Y."/>
            <person name="O'Malley M.A."/>
            <person name="Stajich J.E."/>
            <person name="Spatafora J.W."/>
            <person name="Visel A."/>
            <person name="Grigoriev I.V."/>
        </authorList>
    </citation>
    <scope>NUCLEOTIDE SEQUENCE [LARGE SCALE GENOMIC DNA]</scope>
    <source>
        <strain evidence="8 9">JEL800</strain>
    </source>
</reference>
<keyword evidence="5 6" id="KW-0472">Membrane</keyword>
<evidence type="ECO:0000256" key="6">
    <source>
        <dbReference type="SAM" id="Phobius"/>
    </source>
</evidence>
<evidence type="ECO:0000256" key="3">
    <source>
        <dbReference type="ARBA" id="ARBA00022906"/>
    </source>
</evidence>
<evidence type="ECO:0000256" key="1">
    <source>
        <dbReference type="ARBA" id="ARBA00004141"/>
    </source>
</evidence>
<dbReference type="InterPro" id="IPR058533">
    <property type="entry name" value="Cation_efflux_TM"/>
</dbReference>
<evidence type="ECO:0000256" key="2">
    <source>
        <dbReference type="ARBA" id="ARBA00022692"/>
    </source>
</evidence>
<dbReference type="GO" id="GO:0005385">
    <property type="term" value="F:zinc ion transmembrane transporter activity"/>
    <property type="evidence" value="ECO:0007669"/>
    <property type="project" value="TreeGrafter"/>
</dbReference>
<comment type="caution">
    <text evidence="8">The sequence shown here is derived from an EMBL/GenBank/DDBJ whole genome shotgun (WGS) entry which is preliminary data.</text>
</comment>
<proteinExistence type="predicted"/>
<gene>
    <name evidence="8" type="ORF">BCR33DRAFT_724156</name>
</gene>
<dbReference type="InterPro" id="IPR002524">
    <property type="entry name" value="Cation_efflux"/>
</dbReference>
<dbReference type="NCBIfam" id="TIGR01297">
    <property type="entry name" value="CDF"/>
    <property type="match status" value="1"/>
</dbReference>
<evidence type="ECO:0000313" key="8">
    <source>
        <dbReference type="EMBL" id="ORY30932.1"/>
    </source>
</evidence>
<keyword evidence="3" id="KW-0862">Zinc</keyword>
<dbReference type="InterPro" id="IPR050681">
    <property type="entry name" value="CDF/SLC30A"/>
</dbReference>
<feature type="domain" description="Cation efflux protein transmembrane" evidence="7">
    <location>
        <begin position="9"/>
        <end position="218"/>
    </location>
</feature>
<dbReference type="Proteomes" id="UP000193642">
    <property type="component" value="Unassembled WGS sequence"/>
</dbReference>
<evidence type="ECO:0000256" key="5">
    <source>
        <dbReference type="ARBA" id="ARBA00023136"/>
    </source>
</evidence>
<dbReference type="Pfam" id="PF01545">
    <property type="entry name" value="Cation_efflux"/>
    <property type="match status" value="1"/>
</dbReference>
<feature type="transmembrane region" description="Helical" evidence="6">
    <location>
        <begin position="6"/>
        <end position="25"/>
    </location>
</feature>
<dbReference type="PANTHER" id="PTHR11562:SF17">
    <property type="entry name" value="RE54080P-RELATED"/>
    <property type="match status" value="1"/>
</dbReference>
<keyword evidence="2 6" id="KW-0812">Transmembrane</keyword>
<dbReference type="PANTHER" id="PTHR11562">
    <property type="entry name" value="CATION EFFLUX PROTEIN/ ZINC TRANSPORTER"/>
    <property type="match status" value="1"/>
</dbReference>
<dbReference type="AlphaFoldDB" id="A0A1Y2B7Y0"/>
<name>A0A1Y2B7Y0_9FUNG</name>
<keyword evidence="4 6" id="KW-1133">Transmembrane helix</keyword>
<keyword evidence="3" id="KW-0864">Zinc transport</keyword>
<keyword evidence="9" id="KW-1185">Reference proteome</keyword>
<dbReference type="EMBL" id="MCGO01000080">
    <property type="protein sequence ID" value="ORY30932.1"/>
    <property type="molecule type" value="Genomic_DNA"/>
</dbReference>
<organism evidence="8 9">
    <name type="scientific">Rhizoclosmatium globosum</name>
    <dbReference type="NCBI Taxonomy" id="329046"/>
    <lineage>
        <taxon>Eukaryota</taxon>
        <taxon>Fungi</taxon>
        <taxon>Fungi incertae sedis</taxon>
        <taxon>Chytridiomycota</taxon>
        <taxon>Chytridiomycota incertae sedis</taxon>
        <taxon>Chytridiomycetes</taxon>
        <taxon>Chytridiales</taxon>
        <taxon>Chytriomycetaceae</taxon>
        <taxon>Rhizoclosmatium</taxon>
    </lineage>
</organism>
<dbReference type="GO" id="GO:0005886">
    <property type="term" value="C:plasma membrane"/>
    <property type="evidence" value="ECO:0007669"/>
    <property type="project" value="TreeGrafter"/>
</dbReference>
<evidence type="ECO:0000256" key="4">
    <source>
        <dbReference type="ARBA" id="ARBA00022989"/>
    </source>
</evidence>
<dbReference type="Gene3D" id="1.20.1510.10">
    <property type="entry name" value="Cation efflux protein transmembrane domain"/>
    <property type="match status" value="1"/>
</dbReference>
<comment type="subcellular location">
    <subcellularLocation>
        <location evidence="1">Membrane</location>
        <topology evidence="1">Multi-pass membrane protein</topology>
    </subcellularLocation>
</comment>
<dbReference type="GO" id="GO:0030003">
    <property type="term" value="P:intracellular monoatomic cation homeostasis"/>
    <property type="evidence" value="ECO:0007669"/>
    <property type="project" value="UniProtKB-ARBA"/>
</dbReference>
<dbReference type="STRING" id="329046.A0A1Y2B7Y0"/>
<accession>A0A1Y2B7Y0</accession>
<evidence type="ECO:0000259" key="7">
    <source>
        <dbReference type="Pfam" id="PF01545"/>
    </source>
</evidence>